<reference evidence="3 4" key="1">
    <citation type="journal article" date="2013" name="PLoS Genet.">
        <title>Genomic mechanisms accounting for the adaptation to parasitism in nematode-trapping fungi.</title>
        <authorList>
            <person name="Meerupati T."/>
            <person name="Andersson K.M."/>
            <person name="Friman E."/>
            <person name="Kumar D."/>
            <person name="Tunlid A."/>
            <person name="Ahren D."/>
        </authorList>
    </citation>
    <scope>NUCLEOTIDE SEQUENCE [LARGE SCALE GENOMIC DNA]</scope>
    <source>
        <strain evidence="3 4">CBS 200.50</strain>
    </source>
</reference>
<feature type="compositionally biased region" description="Acidic residues" evidence="1">
    <location>
        <begin position="221"/>
        <end position="235"/>
    </location>
</feature>
<dbReference type="OMA" id="INVWIDE"/>
<organism evidence="3 4">
    <name type="scientific">Dactylellina haptotyla (strain CBS 200.50)</name>
    <name type="common">Nematode-trapping fungus</name>
    <name type="synonym">Monacrosporium haptotylum</name>
    <dbReference type="NCBI Taxonomy" id="1284197"/>
    <lineage>
        <taxon>Eukaryota</taxon>
        <taxon>Fungi</taxon>
        <taxon>Dikarya</taxon>
        <taxon>Ascomycota</taxon>
        <taxon>Pezizomycotina</taxon>
        <taxon>Orbiliomycetes</taxon>
        <taxon>Orbiliales</taxon>
        <taxon>Orbiliaceae</taxon>
        <taxon>Dactylellina</taxon>
    </lineage>
</organism>
<feature type="region of interest" description="Disordered" evidence="1">
    <location>
        <begin position="199"/>
        <end position="236"/>
    </location>
</feature>
<dbReference type="EMBL" id="AQGS01000759">
    <property type="protein sequence ID" value="EPS37086.1"/>
    <property type="molecule type" value="Genomic_DNA"/>
</dbReference>
<dbReference type="Pfam" id="PF00646">
    <property type="entry name" value="F-box"/>
    <property type="match status" value="1"/>
</dbReference>
<dbReference type="InterPro" id="IPR036047">
    <property type="entry name" value="F-box-like_dom_sf"/>
</dbReference>
<reference evidence="4" key="2">
    <citation type="submission" date="2013-04" db="EMBL/GenBank/DDBJ databases">
        <title>Genomic mechanisms accounting for the adaptation to parasitism in nematode-trapping fungi.</title>
        <authorList>
            <person name="Ahren D.G."/>
        </authorList>
    </citation>
    <scope>NUCLEOTIDE SEQUENCE [LARGE SCALE GENOMIC DNA]</scope>
    <source>
        <strain evidence="4">CBS 200.50</strain>
    </source>
</reference>
<dbReference type="InterPro" id="IPR001810">
    <property type="entry name" value="F-box_dom"/>
</dbReference>
<evidence type="ECO:0000256" key="1">
    <source>
        <dbReference type="SAM" id="MobiDB-lite"/>
    </source>
</evidence>
<evidence type="ECO:0000313" key="3">
    <source>
        <dbReference type="EMBL" id="EPS37086.1"/>
    </source>
</evidence>
<proteinExistence type="predicted"/>
<dbReference type="AlphaFoldDB" id="S8A7G2"/>
<dbReference type="Proteomes" id="UP000015100">
    <property type="component" value="Unassembled WGS sequence"/>
</dbReference>
<comment type="caution">
    <text evidence="3">The sequence shown here is derived from an EMBL/GenBank/DDBJ whole genome shotgun (WGS) entry which is preliminary data.</text>
</comment>
<feature type="domain" description="F-box" evidence="2">
    <location>
        <begin position="5"/>
        <end position="50"/>
    </location>
</feature>
<sequence length="496" mass="57464">MAAEPSTVPPLPTELLLSILSYLPFHDIRTFSTCSKAFRSTSLALVFRNLKFSHPASTSIADIRRAFEDPQHGSLHHICGRVRHVTLHSHNIKGLEEIVTYFRTRVALLPLFPGLTSLMITRAGLYPHMLGWLEGFDDSIISAIWRMLEEAWPGRHTLLRKVAFKTLDYVHQDRLRGQELSVESLRFLGWDGYYNSQKQQRAGEAGGSITADGYGDRNRGEDEDEDYEERDEVEETGANKHAIGLGHIYPCPAPIEEAYINRDYVTSRQRIIERPIPDLLYLANCRQSLKTVGIWINTFNGNMTPQWAATPAEDYLAFYNVRDLRINMGFFMQSFPEQYLDELARRFPKVEKVVIYHDYRCHEYIEGERMYRYGSLMKLWPKTLKEARLPWLTYFGSSYETRSMGATINVWIDEHSLNKLKRVVFVREIVQEESGFDMPDELEAIGCDVVIEGEDEGRWEDEVKDEYKLRSSDRKLVWGGLYRIPQLELDGYVVPR</sequence>
<accession>S8A7G2</accession>
<keyword evidence="4" id="KW-1185">Reference proteome</keyword>
<dbReference type="CDD" id="cd09917">
    <property type="entry name" value="F-box_SF"/>
    <property type="match status" value="1"/>
</dbReference>
<gene>
    <name evidence="3" type="ORF">H072_9318</name>
</gene>
<dbReference type="HOGENOM" id="CLU_549831_0_0_1"/>
<evidence type="ECO:0000259" key="2">
    <source>
        <dbReference type="PROSITE" id="PS50181"/>
    </source>
</evidence>
<dbReference type="PROSITE" id="PS50181">
    <property type="entry name" value="FBOX"/>
    <property type="match status" value="1"/>
</dbReference>
<dbReference type="SUPFAM" id="SSF81383">
    <property type="entry name" value="F-box domain"/>
    <property type="match status" value="1"/>
</dbReference>
<evidence type="ECO:0000313" key="4">
    <source>
        <dbReference type="Proteomes" id="UP000015100"/>
    </source>
</evidence>
<dbReference type="OrthoDB" id="5298488at2759"/>
<name>S8A7G2_DACHA</name>
<dbReference type="SMART" id="SM00256">
    <property type="entry name" value="FBOX"/>
    <property type="match status" value="1"/>
</dbReference>
<protein>
    <recommendedName>
        <fullName evidence="2">F-box domain-containing protein</fullName>
    </recommendedName>
</protein>